<name>A1BJY8_CHLPD</name>
<dbReference type="STRING" id="290317.Cpha266_2731"/>
<dbReference type="PANTHER" id="PTHR34547">
    <property type="entry name" value="YACP-LIKE NYN DOMAIN PROTEIN"/>
    <property type="match status" value="1"/>
</dbReference>
<dbReference type="PANTHER" id="PTHR34547:SF1">
    <property type="entry name" value="YACP-LIKE NYN DOMAIN PROTEIN"/>
    <property type="match status" value="1"/>
</dbReference>
<dbReference type="HOGENOM" id="CLU_133121_0_0_10"/>
<keyword evidence="2" id="KW-1185">Reference proteome</keyword>
<evidence type="ECO:0000313" key="2">
    <source>
        <dbReference type="Proteomes" id="UP000008701"/>
    </source>
</evidence>
<evidence type="ECO:0008006" key="3">
    <source>
        <dbReference type="Google" id="ProtNLM"/>
    </source>
</evidence>
<dbReference type="RefSeq" id="WP_015961242.1">
    <property type="nucleotide sequence ID" value="NC_008639.1"/>
</dbReference>
<sequence length="174" mass="20050">MKHQEVIIDGYNLMHKQFRSISADNIAALRDKTEHALQRFQLEHHCAVTIVYDGKYDRNESVSGIRPRVVFTASSSSADQWIVDYVKSLNTRIKKITIVSSDHEVRLYARAFGANCLTSEAFIAMLDLTRRAKNSSPGYQQLEGYEKNRGKFSDEYLSKHEVDEWKRLFNTGKT</sequence>
<evidence type="ECO:0000313" key="1">
    <source>
        <dbReference type="EMBL" id="ABL66715.1"/>
    </source>
</evidence>
<dbReference type="eggNOG" id="COG3688">
    <property type="taxonomic scope" value="Bacteria"/>
</dbReference>
<gene>
    <name evidence="1" type="ordered locus">Cpha266_2731</name>
</gene>
<proteinExistence type="predicted"/>
<dbReference type="InterPro" id="IPR010298">
    <property type="entry name" value="YacP-like"/>
</dbReference>
<dbReference type="AlphaFoldDB" id="A1BJY8"/>
<dbReference type="KEGG" id="cph:Cpha266_2731"/>
<dbReference type="EMBL" id="CP000492">
    <property type="protein sequence ID" value="ABL66715.1"/>
    <property type="molecule type" value="Genomic_DNA"/>
</dbReference>
<accession>A1BJY8</accession>
<dbReference type="OrthoDB" id="594800at2"/>
<organism evidence="1 2">
    <name type="scientific">Chlorobium phaeobacteroides (strain DSM 266 / SMG 266 / 2430)</name>
    <dbReference type="NCBI Taxonomy" id="290317"/>
    <lineage>
        <taxon>Bacteria</taxon>
        <taxon>Pseudomonadati</taxon>
        <taxon>Chlorobiota</taxon>
        <taxon>Chlorobiia</taxon>
        <taxon>Chlorobiales</taxon>
        <taxon>Chlorobiaceae</taxon>
        <taxon>Chlorobium/Pelodictyon group</taxon>
        <taxon>Chlorobium</taxon>
    </lineage>
</organism>
<dbReference type="Pfam" id="PF05991">
    <property type="entry name" value="NYN_YacP"/>
    <property type="match status" value="1"/>
</dbReference>
<protein>
    <recommendedName>
        <fullName evidence="3">NYN domain-containing protein</fullName>
    </recommendedName>
</protein>
<dbReference type="Proteomes" id="UP000008701">
    <property type="component" value="Chromosome"/>
</dbReference>
<reference evidence="1 2" key="1">
    <citation type="submission" date="2006-12" db="EMBL/GenBank/DDBJ databases">
        <title>Complete sequence of Chlorobium phaeobacteroides DSM 266.</title>
        <authorList>
            <consortium name="US DOE Joint Genome Institute"/>
            <person name="Copeland A."/>
            <person name="Lucas S."/>
            <person name="Lapidus A."/>
            <person name="Barry K."/>
            <person name="Detter J.C."/>
            <person name="Glavina del Rio T."/>
            <person name="Hammon N."/>
            <person name="Israni S."/>
            <person name="Pitluck S."/>
            <person name="Goltsman E."/>
            <person name="Schmutz J."/>
            <person name="Larimer F."/>
            <person name="Land M."/>
            <person name="Hauser L."/>
            <person name="Mikhailova N."/>
            <person name="Li T."/>
            <person name="Overmann J."/>
            <person name="Bryant D.A."/>
            <person name="Richardson P."/>
        </authorList>
    </citation>
    <scope>NUCLEOTIDE SEQUENCE [LARGE SCALE GENOMIC DNA]</scope>
    <source>
        <strain evidence="1 2">DSM 266</strain>
    </source>
</reference>